<reference evidence="1 2" key="1">
    <citation type="journal article" date="2021" name="Hortic Res">
        <title>High-quality reference genome and annotation aids understanding of berry development for evergreen blueberry (Vaccinium darrowii).</title>
        <authorList>
            <person name="Yu J."/>
            <person name="Hulse-Kemp A.M."/>
            <person name="Babiker E."/>
            <person name="Staton M."/>
        </authorList>
    </citation>
    <scope>NUCLEOTIDE SEQUENCE [LARGE SCALE GENOMIC DNA]</scope>
    <source>
        <strain evidence="2">cv. NJ 8807/NJ 8810</strain>
        <tissue evidence="1">Young leaf</tissue>
    </source>
</reference>
<keyword evidence="2" id="KW-1185">Reference proteome</keyword>
<gene>
    <name evidence="1" type="ORF">Vadar_019095</name>
</gene>
<comment type="caution">
    <text evidence="1">The sequence shown here is derived from an EMBL/GenBank/DDBJ whole genome shotgun (WGS) entry which is preliminary data.</text>
</comment>
<sequence length="153" mass="17815">MVRYRNCILRRNHSKPQPHRPNQEAKNPSLSNQHNESNEGSEVVTEKQNEDGLIRHTTYLAEAVLSYEPIAVRAGNTNTELLRILVVLVGIVRMETRSWMRWLMNQEEREGNMRMNQAYLEKENKSQVSRCRVPQIVRLLVMAFAGENMGRNL</sequence>
<evidence type="ECO:0000313" key="1">
    <source>
        <dbReference type="EMBL" id="KAH7858018.1"/>
    </source>
</evidence>
<proteinExistence type="predicted"/>
<dbReference type="EMBL" id="CM037153">
    <property type="protein sequence ID" value="KAH7858018.1"/>
    <property type="molecule type" value="Genomic_DNA"/>
</dbReference>
<accession>A0ACB7YX00</accession>
<evidence type="ECO:0000313" key="2">
    <source>
        <dbReference type="Proteomes" id="UP000828048"/>
    </source>
</evidence>
<name>A0ACB7YX00_9ERIC</name>
<organism evidence="1 2">
    <name type="scientific">Vaccinium darrowii</name>
    <dbReference type="NCBI Taxonomy" id="229202"/>
    <lineage>
        <taxon>Eukaryota</taxon>
        <taxon>Viridiplantae</taxon>
        <taxon>Streptophyta</taxon>
        <taxon>Embryophyta</taxon>
        <taxon>Tracheophyta</taxon>
        <taxon>Spermatophyta</taxon>
        <taxon>Magnoliopsida</taxon>
        <taxon>eudicotyledons</taxon>
        <taxon>Gunneridae</taxon>
        <taxon>Pentapetalae</taxon>
        <taxon>asterids</taxon>
        <taxon>Ericales</taxon>
        <taxon>Ericaceae</taxon>
        <taxon>Vaccinioideae</taxon>
        <taxon>Vaccinieae</taxon>
        <taxon>Vaccinium</taxon>
    </lineage>
</organism>
<protein>
    <submittedName>
        <fullName evidence="1">Uncharacterized protein</fullName>
    </submittedName>
</protein>
<dbReference type="Proteomes" id="UP000828048">
    <property type="component" value="Chromosome 3"/>
</dbReference>